<feature type="compositionally biased region" description="Basic and acidic residues" evidence="2">
    <location>
        <begin position="1489"/>
        <end position="1501"/>
    </location>
</feature>
<feature type="compositionally biased region" description="Polar residues" evidence="2">
    <location>
        <begin position="867"/>
        <end position="889"/>
    </location>
</feature>
<keyword evidence="1" id="KW-0175">Coiled coil</keyword>
<evidence type="ECO:0000259" key="3">
    <source>
        <dbReference type="PROSITE" id="PS50076"/>
    </source>
</evidence>
<dbReference type="InterPro" id="IPR011990">
    <property type="entry name" value="TPR-like_helical_dom_sf"/>
</dbReference>
<proteinExistence type="predicted"/>
<evidence type="ECO:0000256" key="1">
    <source>
        <dbReference type="SAM" id="Coils"/>
    </source>
</evidence>
<feature type="compositionally biased region" description="Low complexity" evidence="2">
    <location>
        <begin position="945"/>
        <end position="956"/>
    </location>
</feature>
<feature type="compositionally biased region" description="Low complexity" evidence="2">
    <location>
        <begin position="1000"/>
        <end position="1017"/>
    </location>
</feature>
<organism evidence="4 5">
    <name type="scientific">Eimeria maxima</name>
    <name type="common">Coccidian parasite</name>
    <dbReference type="NCBI Taxonomy" id="5804"/>
    <lineage>
        <taxon>Eukaryota</taxon>
        <taxon>Sar</taxon>
        <taxon>Alveolata</taxon>
        <taxon>Apicomplexa</taxon>
        <taxon>Conoidasida</taxon>
        <taxon>Coccidia</taxon>
        <taxon>Eucoccidiorida</taxon>
        <taxon>Eimeriorina</taxon>
        <taxon>Eimeriidae</taxon>
        <taxon>Eimeria</taxon>
    </lineage>
</organism>
<feature type="compositionally biased region" description="Low complexity" evidence="2">
    <location>
        <begin position="829"/>
        <end position="854"/>
    </location>
</feature>
<dbReference type="PROSITE" id="PS50076">
    <property type="entry name" value="DNAJ_2"/>
    <property type="match status" value="1"/>
</dbReference>
<reference evidence="4" key="2">
    <citation type="submission" date="2013-10" db="EMBL/GenBank/DDBJ databases">
        <authorList>
            <person name="Aslett M."/>
        </authorList>
    </citation>
    <scope>NUCLEOTIDE SEQUENCE [LARGE SCALE GENOMIC DNA]</scope>
    <source>
        <strain evidence="4">Weybridge</strain>
    </source>
</reference>
<feature type="compositionally biased region" description="Low complexity" evidence="2">
    <location>
        <begin position="1405"/>
        <end position="1415"/>
    </location>
</feature>
<feature type="compositionally biased region" description="Low complexity" evidence="2">
    <location>
        <begin position="706"/>
        <end position="720"/>
    </location>
</feature>
<feature type="region of interest" description="Disordered" evidence="2">
    <location>
        <begin position="1180"/>
        <end position="1703"/>
    </location>
</feature>
<feature type="region of interest" description="Disordered" evidence="2">
    <location>
        <begin position="1737"/>
        <end position="1761"/>
    </location>
</feature>
<feature type="compositionally biased region" description="Polar residues" evidence="2">
    <location>
        <begin position="1280"/>
        <end position="1291"/>
    </location>
</feature>
<feature type="compositionally biased region" description="Polar residues" evidence="2">
    <location>
        <begin position="1333"/>
        <end position="1353"/>
    </location>
</feature>
<dbReference type="InterPro" id="IPR052758">
    <property type="entry name" value="SRC_co-chaperone"/>
</dbReference>
<feature type="region of interest" description="Disordered" evidence="2">
    <location>
        <begin position="761"/>
        <end position="788"/>
    </location>
</feature>
<dbReference type="CDD" id="cd06257">
    <property type="entry name" value="DnaJ"/>
    <property type="match status" value="1"/>
</dbReference>
<dbReference type="Gene3D" id="1.25.40.10">
    <property type="entry name" value="Tetratricopeptide repeat domain"/>
    <property type="match status" value="1"/>
</dbReference>
<dbReference type="SUPFAM" id="SSF48452">
    <property type="entry name" value="TPR-like"/>
    <property type="match status" value="1"/>
</dbReference>
<feature type="compositionally biased region" description="Basic and acidic residues" evidence="2">
    <location>
        <begin position="761"/>
        <end position="775"/>
    </location>
</feature>
<dbReference type="EMBL" id="HG721241">
    <property type="protein sequence ID" value="CDJ60059.1"/>
    <property type="molecule type" value="Genomic_DNA"/>
</dbReference>
<protein>
    <submittedName>
        <fullName evidence="4">DnaJ domain-containing protein, putative</fullName>
    </submittedName>
</protein>
<dbReference type="Gene3D" id="1.10.287.110">
    <property type="entry name" value="DnaJ domain"/>
    <property type="match status" value="1"/>
</dbReference>
<feature type="compositionally biased region" description="Low complexity" evidence="2">
    <location>
        <begin position="1568"/>
        <end position="1586"/>
    </location>
</feature>
<feature type="region of interest" description="Disordered" evidence="2">
    <location>
        <begin position="1094"/>
        <end position="1158"/>
    </location>
</feature>
<feature type="coiled-coil region" evidence="1">
    <location>
        <begin position="41"/>
        <end position="134"/>
    </location>
</feature>
<dbReference type="InterPro" id="IPR036869">
    <property type="entry name" value="J_dom_sf"/>
</dbReference>
<dbReference type="Pfam" id="PF00226">
    <property type="entry name" value="DnaJ"/>
    <property type="match status" value="1"/>
</dbReference>
<accession>U6MC98</accession>
<feature type="compositionally biased region" description="Basic and acidic residues" evidence="2">
    <location>
        <begin position="1259"/>
        <end position="1270"/>
    </location>
</feature>
<evidence type="ECO:0000313" key="4">
    <source>
        <dbReference type="EMBL" id="CDJ60059.1"/>
    </source>
</evidence>
<feature type="compositionally biased region" description="Low complexity" evidence="2">
    <location>
        <begin position="1094"/>
        <end position="1103"/>
    </location>
</feature>
<feature type="region of interest" description="Disordered" evidence="2">
    <location>
        <begin position="1"/>
        <end position="21"/>
    </location>
</feature>
<evidence type="ECO:0000313" key="5">
    <source>
        <dbReference type="Proteomes" id="UP000030763"/>
    </source>
</evidence>
<keyword evidence="5" id="KW-1185">Reference proteome</keyword>
<dbReference type="InterPro" id="IPR001623">
    <property type="entry name" value="DnaJ_domain"/>
</dbReference>
<feature type="compositionally biased region" description="Low complexity" evidence="2">
    <location>
        <begin position="1686"/>
        <end position="1702"/>
    </location>
</feature>
<feature type="compositionally biased region" description="Low complexity" evidence="2">
    <location>
        <begin position="1180"/>
        <end position="1198"/>
    </location>
</feature>
<reference evidence="4" key="1">
    <citation type="submission" date="2013-10" db="EMBL/GenBank/DDBJ databases">
        <title>Genomic analysis of the causative agents of coccidiosis in chickens.</title>
        <authorList>
            <person name="Reid A.J."/>
            <person name="Blake D."/>
            <person name="Billington K."/>
            <person name="Browne H."/>
            <person name="Dunn M."/>
            <person name="Hung S."/>
            <person name="Kawahara F."/>
            <person name="Miranda-Saavedra D."/>
            <person name="Mourier T."/>
            <person name="Nagra H."/>
            <person name="Otto T.D."/>
            <person name="Rawlings N."/>
            <person name="Sanchez A."/>
            <person name="Sanders M."/>
            <person name="Subramaniam C."/>
            <person name="Tay Y."/>
            <person name="Dear P."/>
            <person name="Doerig C."/>
            <person name="Gruber A."/>
            <person name="Parkinson J."/>
            <person name="Shirley M."/>
            <person name="Wan K.L."/>
            <person name="Berriman M."/>
            <person name="Tomley F."/>
            <person name="Pain A."/>
        </authorList>
    </citation>
    <scope>NUCLEOTIDE SEQUENCE [LARGE SCALE GENOMIC DNA]</scope>
    <source>
        <strain evidence="4">Weybridge</strain>
    </source>
</reference>
<feature type="compositionally biased region" description="Polar residues" evidence="2">
    <location>
        <begin position="1671"/>
        <end position="1685"/>
    </location>
</feature>
<feature type="compositionally biased region" description="Basic and acidic residues" evidence="2">
    <location>
        <begin position="1141"/>
        <end position="1154"/>
    </location>
</feature>
<feature type="region of interest" description="Disordered" evidence="2">
    <location>
        <begin position="179"/>
        <end position="227"/>
    </location>
</feature>
<feature type="compositionally biased region" description="Basic and acidic residues" evidence="2">
    <location>
        <begin position="1417"/>
        <end position="1437"/>
    </location>
</feature>
<feature type="region of interest" description="Disordered" evidence="2">
    <location>
        <begin position="932"/>
        <end position="1074"/>
    </location>
</feature>
<dbReference type="RefSeq" id="XP_013336704.1">
    <property type="nucleotide sequence ID" value="XM_013481250.1"/>
</dbReference>
<feature type="compositionally biased region" description="Basic and acidic residues" evidence="2">
    <location>
        <begin position="1354"/>
        <end position="1363"/>
    </location>
</feature>
<dbReference type="SUPFAM" id="SSF46565">
    <property type="entry name" value="Chaperone J-domain"/>
    <property type="match status" value="1"/>
</dbReference>
<dbReference type="GeneID" id="25334038"/>
<dbReference type="OMA" id="LRWHELQ"/>
<feature type="compositionally biased region" description="Polar residues" evidence="2">
    <location>
        <begin position="695"/>
        <end position="705"/>
    </location>
</feature>
<feature type="region of interest" description="Disordered" evidence="2">
    <location>
        <begin position="1795"/>
        <end position="1817"/>
    </location>
</feature>
<feature type="domain" description="J" evidence="3">
    <location>
        <begin position="605"/>
        <end position="667"/>
    </location>
</feature>
<feature type="compositionally biased region" description="Polar residues" evidence="2">
    <location>
        <begin position="778"/>
        <end position="788"/>
    </location>
</feature>
<dbReference type="Proteomes" id="UP000030763">
    <property type="component" value="Unassembled WGS sequence"/>
</dbReference>
<feature type="compositionally biased region" description="Low complexity" evidence="2">
    <location>
        <begin position="1058"/>
        <end position="1074"/>
    </location>
</feature>
<dbReference type="PANTHER" id="PTHR44200">
    <property type="entry name" value="DNAJ HOMOLOG SUBFAMILY C MEMBER 7"/>
    <property type="match status" value="1"/>
</dbReference>
<evidence type="ECO:0000256" key="2">
    <source>
        <dbReference type="SAM" id="MobiDB-lite"/>
    </source>
</evidence>
<feature type="region of interest" description="Disordered" evidence="2">
    <location>
        <begin position="823"/>
        <end position="912"/>
    </location>
</feature>
<feature type="compositionally biased region" description="Polar residues" evidence="2">
    <location>
        <begin position="1382"/>
        <end position="1397"/>
    </location>
</feature>
<dbReference type="VEuPathDB" id="ToxoDB:EMWEY_00000520"/>
<feature type="compositionally biased region" description="Polar residues" evidence="2">
    <location>
        <begin position="1798"/>
        <end position="1817"/>
    </location>
</feature>
<dbReference type="PANTHER" id="PTHR44200:SF1">
    <property type="entry name" value="DNAJ HOMOLOG SUBFAMILY C MEMBER 7"/>
    <property type="match status" value="1"/>
</dbReference>
<feature type="compositionally biased region" description="Low complexity" evidence="2">
    <location>
        <begin position="1119"/>
        <end position="1137"/>
    </location>
</feature>
<sequence length="1817" mass="197939">MRDAAHQGESEEDADSTHASADAARLHAVARRIQLREHASRQQQLQLHKQLQQQQQLLQQQQQQLHQQDALLRHQEQLLRQQEQQLASRETEAGLLLRQVSLLQQQLEERADRLAAAEGNYLDATASLQQLQHRVALGDEARLLVEEVRQQQHQDTQHLYAEVRRLRRQLSHRMQISVSCEEKERGGMSSREADVENDSVHRSVCSEPPTQQMATGGLQAQPPSGGLSLPPKRTDGRSLEAYNAAGIWCCVEAAEAASCTAWGCSASCCCSNDDQHEAVVGELKAALHSCRCAMEGRISREPAPSSTVATGAVALAVREALHRCPAAGADPEIVGMLLERLRAESMQIRVYSQQRRAASSSITASNTELQLQHHGGLASIDESMEREAYEVLGTALSDEVLLPLLAVQNISTLLRLKQQGVLLANARWLQLLKDTVGSKFLEGSCCHSSGDGSSGAGLVQGDKHCGASSLYRQHRNEAALALYTEALKLQQRLLEKQQQLDEVTGAVSSSNLSLMENTAKLAFNKGRSALRLGRWICSLQSCSLCLSMTPNYKAAYETAAEACEWLLDFEGALNYMQLMRQHCPDSFAAEHYQKRQLYEAQLQASSFQVLGIERGAPKAAVNRAFRRMSILWHPDKASALSEDLRLRHENHFKRLNEARIALLDAKSYARQLLLPIQPLYRHPELLVVAKPVQQSTPSPTLVQPEQLTAEQQQHDTQQQSDQRKGQESQQCEPDEAGPRLEKLQQQRQQLLRSIGSLQRQQHELQRELEEHRVAGEHQSGSSSTSNSLRWHELQKLQQQQQNKQKRLIECETEIGQWLHRREKEHQEVQQHQLSQKPQQQTQAQPQNQQQQGEPNLTETQKVERSASENQGSTSIPSRHCDWQQSQQPVLGNCEEDAPNVTPACKTAPHKSMDCLSPSVAAAADLVNEAAAAALSGREQAKPEGDSPSWDSATSSESDTDAAKGYTVFEEYEHTGGNSSSGFPTATTAVPTPPPLRREASSSTQQRRSSSEIPPSRTSSRERTKTPNAGRAREYSCVSASRLAGRYGSRASSAGPQIRTGEAARTATAATPAATARRSLTTCINSLYSTVPPRAAGAAAVRKANQPKRSTAYWEETDSSSKSSTSDSSSCSRSSSDSNGDGGRETIDRGPEKQWTEANLFGRNKFAAGATGGAASNIAAAAAPAANGSSGKAAVQPRQQQPPSPPPRRVAATQGVRKDGSRSSSAGSGGCKTRVASGRRRFVRTRGYLQQHHGASQQQRNEEQKRQEQPQRRQQLWRGTLSGSETTGSIPTEQAGATAAGGPSSEATPQTATAAAAAWLLPPDFPEPFGAQGRQLQPRSDNFDSASVHPQQQQEQRRKLHCDYPDTDSLLHAAGQEQKEDTQSPTHVDSPALFSQSLDGHRMRQQRLQQGLQQQHVLHRELQKHREMQAAAEADKRQLLFPDEDLPTFPANAEATDTGKSAVSGLAAANTARSVPAPPGEESPASPDGRWVKSEKVPDHYPDNVQPQRSQRWPVPHHSRSAVPQEDSHPTRSSLHLRRDEESATLAEGTPTDTSGDGQGIGAPEMQQASSASGAASAGESCGSSASNYSAEQTDRRESTSGRNSSSDSEPEDPADRLGASGQWRPAIYSRQKRQLHQKEQEHLYRSATQGAFTQPAPPVADGAGSSHWAPQRSSVPPSSSCVNESATLRRGTGAATATPTRLFPHYDPADVEVQRPAQGVSFAGTHEVPCSVPSGATAAALSEGHSASPSDPLRRLSPRGDAFSALGGSGAPFLGDSRQLGEVPPAVSMWQHLRTRASLPQTRENTLLHSPSRSQRM</sequence>
<feature type="compositionally biased region" description="Basic and acidic residues" evidence="2">
    <location>
        <begin position="180"/>
        <end position="201"/>
    </location>
</feature>
<name>U6MC98_EIMMA</name>
<feature type="compositionally biased region" description="Low complexity" evidence="2">
    <location>
        <begin position="1306"/>
        <end position="1317"/>
    </location>
</feature>
<dbReference type="OrthoDB" id="445556at2759"/>
<dbReference type="SMART" id="SM00271">
    <property type="entry name" value="DnaJ"/>
    <property type="match status" value="1"/>
</dbReference>
<feature type="region of interest" description="Disordered" evidence="2">
    <location>
        <begin position="695"/>
        <end position="737"/>
    </location>
</feature>
<gene>
    <name evidence="4" type="ORF">EMWEY_00000520</name>
</gene>